<dbReference type="eggNOG" id="COG2931">
    <property type="taxonomic scope" value="Bacteria"/>
</dbReference>
<dbReference type="STRING" id="314232.SKA53_06020"/>
<keyword evidence="3" id="KW-1185">Reference proteome</keyword>
<name>A3V9D9_9RHOB</name>
<evidence type="ECO:0000259" key="1">
    <source>
        <dbReference type="Pfam" id="PF13403"/>
    </source>
</evidence>
<sequence length="318" mass="34477">MANTLITIEVFRAEDVCVIDGVLTGEMLGFADALVLDDIYALAATSAPLSLDLVTGQTGLRRKTGARNAVHLDCCLTLMAADGTTHDALVLVEESAGLAIAIYLMALGDIVPDQSYRLVGVARETATRRFADAAAGSFARGTRITMADGQMRGVETLVPGDLVLTRDAGKQPLRHVTQATMRATGRFAPVVITQGTLHNDADLVLRPDHRIFVYQRSDLLGAGHAEVLIRARQLVDDVTVLRRRGGYVDYFQLVFDDHHIIYAEGIAAESHLVDATTRHAMPADVPLHRHRPHLEYQVRDSLIDPATAAALLRRASTS</sequence>
<comment type="caution">
    <text evidence="2">The sequence shown here is derived from an EMBL/GenBank/DDBJ whole genome shotgun (WGS) entry which is preliminary data.</text>
</comment>
<evidence type="ECO:0000313" key="2">
    <source>
        <dbReference type="EMBL" id="EAQ05309.1"/>
    </source>
</evidence>
<dbReference type="RefSeq" id="WP_007205157.1">
    <property type="nucleotide sequence ID" value="NZ_CH672414.1"/>
</dbReference>
<dbReference type="HOGENOM" id="CLU_051165_0_0_5"/>
<dbReference type="InterPro" id="IPR036844">
    <property type="entry name" value="Hint_dom_sf"/>
</dbReference>
<dbReference type="AlphaFoldDB" id="A3V9D9"/>
<dbReference type="Proteomes" id="UP000004507">
    <property type="component" value="Unassembled WGS sequence"/>
</dbReference>
<organism evidence="2 3">
    <name type="scientific">Yoonia vestfoldensis SKA53</name>
    <dbReference type="NCBI Taxonomy" id="314232"/>
    <lineage>
        <taxon>Bacteria</taxon>
        <taxon>Pseudomonadati</taxon>
        <taxon>Pseudomonadota</taxon>
        <taxon>Alphaproteobacteria</taxon>
        <taxon>Rhodobacterales</taxon>
        <taxon>Paracoccaceae</taxon>
        <taxon>Yoonia</taxon>
    </lineage>
</organism>
<proteinExistence type="predicted"/>
<evidence type="ECO:0000313" key="3">
    <source>
        <dbReference type="Proteomes" id="UP000004507"/>
    </source>
</evidence>
<dbReference type="Pfam" id="PF13403">
    <property type="entry name" value="Hint_2"/>
    <property type="match status" value="1"/>
</dbReference>
<dbReference type="SUPFAM" id="SSF51294">
    <property type="entry name" value="Hedgehog/intein (Hint) domain"/>
    <property type="match status" value="1"/>
</dbReference>
<protein>
    <recommendedName>
        <fullName evidence="1">Hedgehog/Intein (Hint) domain-containing protein</fullName>
    </recommendedName>
</protein>
<dbReference type="EMBL" id="AAMS01000011">
    <property type="protein sequence ID" value="EAQ05309.1"/>
    <property type="molecule type" value="Genomic_DNA"/>
</dbReference>
<feature type="domain" description="Hedgehog/Intein (Hint)" evidence="1">
    <location>
        <begin position="137"/>
        <end position="272"/>
    </location>
</feature>
<reference evidence="2 3" key="1">
    <citation type="submission" date="2006-01" db="EMBL/GenBank/DDBJ databases">
        <authorList>
            <person name="Hagstrom A."/>
            <person name="Ferriera S."/>
            <person name="Johnson J."/>
            <person name="Kravitz S."/>
            <person name="Halpern A."/>
            <person name="Remington K."/>
            <person name="Beeson K."/>
            <person name="Tran B."/>
            <person name="Rogers Y.-H."/>
            <person name="Friedman R."/>
            <person name="Venter J.C."/>
        </authorList>
    </citation>
    <scope>NUCLEOTIDE SEQUENCE [LARGE SCALE GENOMIC DNA]</scope>
    <source>
        <strain evidence="2 3">SKA53</strain>
    </source>
</reference>
<dbReference type="OrthoDB" id="6305173at2"/>
<dbReference type="InterPro" id="IPR028992">
    <property type="entry name" value="Hedgehog/Intein_dom"/>
</dbReference>
<dbReference type="Gene3D" id="2.170.16.10">
    <property type="entry name" value="Hedgehog/Intein (Hint) domain"/>
    <property type="match status" value="1"/>
</dbReference>
<gene>
    <name evidence="2" type="ORF">SKA53_06020</name>
</gene>
<accession>A3V9D9</accession>